<comment type="catalytic activity">
    <reaction evidence="8">
        <text>(6S)-5,6,7,8-tetrahydrofolyl-(gamma-L-Glu)(n) + (n-1) H2O = (6S)-5,6,7,8-tetrahydrofolate + (n-1) L-glutamate</text>
        <dbReference type="Rhea" id="RHEA:56784"/>
        <dbReference type="Rhea" id="RHEA-COMP:14738"/>
        <dbReference type="ChEBI" id="CHEBI:15377"/>
        <dbReference type="ChEBI" id="CHEBI:29985"/>
        <dbReference type="ChEBI" id="CHEBI:57453"/>
        <dbReference type="ChEBI" id="CHEBI:141005"/>
        <dbReference type="EC" id="3.4.19.9"/>
    </reaction>
</comment>
<reference evidence="11" key="1">
    <citation type="submission" date="2023-08" db="EMBL/GenBank/DDBJ databases">
        <title>A de novo genome assembly of Solanum verrucosum Schlechtendal, a Mexican diploid species geographically isolated from the other diploid A-genome species in potato relatives.</title>
        <authorList>
            <person name="Hosaka K."/>
        </authorList>
    </citation>
    <scope>NUCLEOTIDE SEQUENCE</scope>
    <source>
        <tissue evidence="11">Young leaves</tissue>
    </source>
</reference>
<evidence type="ECO:0000256" key="4">
    <source>
        <dbReference type="ARBA" id="ARBA00022525"/>
    </source>
</evidence>
<dbReference type="AlphaFoldDB" id="A0AAF0ZR11"/>
<dbReference type="EMBL" id="CP133621">
    <property type="protein sequence ID" value="WMV48932.1"/>
    <property type="molecule type" value="Genomic_DNA"/>
</dbReference>
<feature type="active site" description="Nucleophile" evidence="7 8">
    <location>
        <position position="149"/>
    </location>
</feature>
<evidence type="ECO:0000256" key="2">
    <source>
        <dbReference type="ARBA" id="ARBA00011083"/>
    </source>
</evidence>
<evidence type="ECO:0000256" key="7">
    <source>
        <dbReference type="PIRSR" id="PIRSR615527-1"/>
    </source>
</evidence>
<dbReference type="PANTHER" id="PTHR11315">
    <property type="entry name" value="PROTEASE FAMILY C26 GAMMA-GLUTAMYL HYDROLASE"/>
    <property type="match status" value="1"/>
</dbReference>
<dbReference type="PROSITE" id="PS51275">
    <property type="entry name" value="PEPTIDASE_C26_GGH"/>
    <property type="match status" value="1"/>
</dbReference>
<dbReference type="InterPro" id="IPR015527">
    <property type="entry name" value="Pept_C26_g-glut_hydrolase"/>
</dbReference>
<evidence type="ECO:0000313" key="11">
    <source>
        <dbReference type="EMBL" id="WMV48932.1"/>
    </source>
</evidence>
<comment type="similarity">
    <text evidence="2">Belongs to the peptidase C26 family.</text>
</comment>
<name>A0AAF0ZR11_SOLVR</name>
<keyword evidence="12" id="KW-1185">Reference proteome</keyword>
<evidence type="ECO:0000256" key="9">
    <source>
        <dbReference type="SAM" id="Phobius"/>
    </source>
</evidence>
<evidence type="ECO:0000313" key="12">
    <source>
        <dbReference type="Proteomes" id="UP001234989"/>
    </source>
</evidence>
<keyword evidence="9" id="KW-0812">Transmembrane</keyword>
<feature type="active site" evidence="8">
    <location>
        <position position="322"/>
    </location>
</feature>
<dbReference type="Pfam" id="PF07722">
    <property type="entry name" value="Peptidase_C26"/>
    <property type="match status" value="1"/>
</dbReference>
<evidence type="ECO:0000256" key="3">
    <source>
        <dbReference type="ARBA" id="ARBA00012886"/>
    </source>
</evidence>
<organism evidence="11 12">
    <name type="scientific">Solanum verrucosum</name>
    <dbReference type="NCBI Taxonomy" id="315347"/>
    <lineage>
        <taxon>Eukaryota</taxon>
        <taxon>Viridiplantae</taxon>
        <taxon>Streptophyta</taxon>
        <taxon>Embryophyta</taxon>
        <taxon>Tracheophyta</taxon>
        <taxon>Spermatophyta</taxon>
        <taxon>Magnoliopsida</taxon>
        <taxon>eudicotyledons</taxon>
        <taxon>Gunneridae</taxon>
        <taxon>Pentapetalae</taxon>
        <taxon>asterids</taxon>
        <taxon>lamiids</taxon>
        <taxon>Solanales</taxon>
        <taxon>Solanaceae</taxon>
        <taxon>Solanoideae</taxon>
        <taxon>Solaneae</taxon>
        <taxon>Solanum</taxon>
    </lineage>
</organism>
<feature type="signal peptide" evidence="10">
    <location>
        <begin position="1"/>
        <end position="25"/>
    </location>
</feature>
<dbReference type="InterPro" id="IPR011697">
    <property type="entry name" value="Peptidase_C26"/>
</dbReference>
<protein>
    <recommendedName>
        <fullName evidence="3 8">folate gamma-glutamyl hydrolase</fullName>
        <ecNumber evidence="3 8">3.4.19.9</ecNumber>
    </recommendedName>
</protein>
<keyword evidence="5 10" id="KW-0732">Signal</keyword>
<dbReference type="GO" id="GO:0034722">
    <property type="term" value="F:gamma-glutamyl-peptidase activity"/>
    <property type="evidence" value="ECO:0007669"/>
    <property type="project" value="UniProtKB-UniRule"/>
</dbReference>
<sequence length="404" mass="45233">MQMETNFLIPFFTIFIQLMATHVKPQIIESQLNFPTCPATDPALNYRPVIGIVSHPGDGASGRLNNDSDVSYIAASYVKFAEMAGARVIPIIYTEPPEIINQKLNLVNGIIFTGGWSKKGLYFEVVKGIFEKVLEKNDAGEHFPLLAICLGFELLTMIISKDNNILEEFSASHQASTVQFVENIKFDGTVFGSFIMCEGAYGNSNFDNRQLAMNCFLQVSTCAAKEDEYTLSCDAKSSCAFHMIGFSFPFVALPFLYIIFGQYKIYHLFSLLEFGISPEKLQANNDLCGFFRVLTTSVDKKNKVYVSSVQAQHYPVTALQWHPEKNVFEWGSSQIPHTEDAIQVTQHVANYFVSEARKSSNNKPATSKVLDNLIYNYSPSYAGKVRGSFEEVYLFTPRPTLSSL</sequence>
<proteinExistence type="inferred from homology"/>
<dbReference type="GO" id="GO:0005576">
    <property type="term" value="C:extracellular region"/>
    <property type="evidence" value="ECO:0007669"/>
    <property type="project" value="UniProtKB-SubCell"/>
</dbReference>
<keyword evidence="4" id="KW-0964">Secreted</keyword>
<gene>
    <name evidence="11" type="ORF">MTR67_042317</name>
</gene>
<keyword evidence="9" id="KW-0472">Membrane</keyword>
<keyword evidence="6 8" id="KW-0378">Hydrolase</keyword>
<dbReference type="Gene3D" id="3.40.50.880">
    <property type="match status" value="1"/>
</dbReference>
<feature type="active site" description="Proton donor" evidence="7">
    <location>
        <position position="322"/>
    </location>
</feature>
<feature type="chain" id="PRO_5042054800" description="folate gamma-glutamyl hydrolase" evidence="10">
    <location>
        <begin position="26"/>
        <end position="404"/>
    </location>
</feature>
<evidence type="ECO:0000256" key="1">
    <source>
        <dbReference type="ARBA" id="ARBA00004239"/>
    </source>
</evidence>
<dbReference type="GO" id="GO:0005773">
    <property type="term" value="C:vacuole"/>
    <property type="evidence" value="ECO:0007669"/>
    <property type="project" value="TreeGrafter"/>
</dbReference>
<evidence type="ECO:0000256" key="6">
    <source>
        <dbReference type="ARBA" id="ARBA00022801"/>
    </source>
</evidence>
<accession>A0AAF0ZR11</accession>
<dbReference type="EC" id="3.4.19.9" evidence="3 8"/>
<comment type="subcellular location">
    <subcellularLocation>
        <location evidence="1">Secreted</location>
        <location evidence="1">Extracellular space</location>
    </subcellularLocation>
</comment>
<evidence type="ECO:0000256" key="10">
    <source>
        <dbReference type="SAM" id="SignalP"/>
    </source>
</evidence>
<evidence type="ECO:0000256" key="5">
    <source>
        <dbReference type="ARBA" id="ARBA00022729"/>
    </source>
</evidence>
<feature type="transmembrane region" description="Helical" evidence="9">
    <location>
        <begin position="240"/>
        <end position="260"/>
    </location>
</feature>
<dbReference type="PANTHER" id="PTHR11315:SF0">
    <property type="entry name" value="FOLATE GAMMA-GLUTAMYL HYDROLASE"/>
    <property type="match status" value="1"/>
</dbReference>
<dbReference type="Proteomes" id="UP001234989">
    <property type="component" value="Chromosome 10"/>
</dbReference>
<keyword evidence="9" id="KW-1133">Transmembrane helix</keyword>
<dbReference type="GO" id="GO:0046900">
    <property type="term" value="P:tetrahydrofolylpolyglutamate metabolic process"/>
    <property type="evidence" value="ECO:0007669"/>
    <property type="project" value="TreeGrafter"/>
</dbReference>
<dbReference type="InterPro" id="IPR029062">
    <property type="entry name" value="Class_I_gatase-like"/>
</dbReference>
<dbReference type="SUPFAM" id="SSF52317">
    <property type="entry name" value="Class I glutamine amidotransferase-like"/>
    <property type="match status" value="2"/>
</dbReference>
<evidence type="ECO:0000256" key="8">
    <source>
        <dbReference type="PROSITE-ProRule" id="PRU00607"/>
    </source>
</evidence>